<dbReference type="SUPFAM" id="SSF51735">
    <property type="entry name" value="NAD(P)-binding Rossmann-fold domains"/>
    <property type="match status" value="1"/>
</dbReference>
<proteinExistence type="inferred from homology"/>
<dbReference type="InterPro" id="IPR020843">
    <property type="entry name" value="ER"/>
</dbReference>
<dbReference type="STRING" id="5601.A0A0D2G788"/>
<dbReference type="Proteomes" id="UP000054266">
    <property type="component" value="Unassembled WGS sequence"/>
</dbReference>
<evidence type="ECO:0000256" key="1">
    <source>
        <dbReference type="ARBA" id="ARBA00008072"/>
    </source>
</evidence>
<keyword evidence="2" id="KW-0560">Oxidoreductase</keyword>
<dbReference type="PANTHER" id="PTHR45348:SF7">
    <property type="entry name" value="ZINC BINDING OXIDOREDUCTASE, PUTATIVE-RELATED"/>
    <property type="match status" value="1"/>
</dbReference>
<dbReference type="InterPro" id="IPR036291">
    <property type="entry name" value="NAD(P)-bd_dom_sf"/>
</dbReference>
<dbReference type="InterPro" id="IPR013154">
    <property type="entry name" value="ADH-like_N"/>
</dbReference>
<dbReference type="SMART" id="SM00829">
    <property type="entry name" value="PKS_ER"/>
    <property type="match status" value="1"/>
</dbReference>
<sequence>MWAEAEVLSEKAASITMRALVLDAKARTGVIKEVPSPAPAPNEVLVHVKAIALNPVDALYTAHPIGNTGRVLGSDFAGVVVTLGSSVPSSSGLQVDSRVAGFLQGACSVNARPGAFAEYLVCPWDLVWRIHDLPFEDAATISLCALTAAQALFLRMGLPAPFSWVQQHIHRQDDKRPVSMLINGASTSVALYAAQLAQLSPIPFTLFGSASQKHTPLLKGAPYNFSHLVDYRSRDWSQQVLELNDNRGLDIGYDCISESSTVFHTATTLAKGARMAVVRSREGQAWDTSAAELGLEPSYGAVWEGLGEDVAYEGMDLPANDVARGFTVAFYAWLSEGRKILPNPVRLMPGGLEKVVVHGFALLGTGSMDDRKAGVRGEEWMRPVSGEKLVYHID</sequence>
<dbReference type="PANTHER" id="PTHR45348">
    <property type="entry name" value="HYPOTHETICAL OXIDOREDUCTASE (EUROFUNG)"/>
    <property type="match status" value="1"/>
</dbReference>
<organism evidence="4 5">
    <name type="scientific">Phialophora macrospora</name>
    <dbReference type="NCBI Taxonomy" id="1851006"/>
    <lineage>
        <taxon>Eukaryota</taxon>
        <taxon>Fungi</taxon>
        <taxon>Dikarya</taxon>
        <taxon>Ascomycota</taxon>
        <taxon>Pezizomycotina</taxon>
        <taxon>Eurotiomycetes</taxon>
        <taxon>Chaetothyriomycetidae</taxon>
        <taxon>Chaetothyriales</taxon>
        <taxon>Herpotrichiellaceae</taxon>
        <taxon>Phialophora</taxon>
    </lineage>
</organism>
<dbReference type="Gene3D" id="3.40.50.720">
    <property type="entry name" value="NAD(P)-binding Rossmann-like Domain"/>
    <property type="match status" value="1"/>
</dbReference>
<evidence type="ECO:0000256" key="2">
    <source>
        <dbReference type="ARBA" id="ARBA00023002"/>
    </source>
</evidence>
<dbReference type="EMBL" id="KN846959">
    <property type="protein sequence ID" value="KIW67829.1"/>
    <property type="molecule type" value="Genomic_DNA"/>
</dbReference>
<dbReference type="HOGENOM" id="CLU_026673_16_1_1"/>
<dbReference type="Gene3D" id="3.90.180.10">
    <property type="entry name" value="Medium-chain alcohol dehydrogenases, catalytic domain"/>
    <property type="match status" value="1"/>
</dbReference>
<protein>
    <recommendedName>
        <fullName evidence="3">Enoyl reductase (ER) domain-containing protein</fullName>
    </recommendedName>
</protein>
<dbReference type="AlphaFoldDB" id="A0A0D2G788"/>
<evidence type="ECO:0000259" key="3">
    <source>
        <dbReference type="SMART" id="SM00829"/>
    </source>
</evidence>
<dbReference type="GO" id="GO:0016651">
    <property type="term" value="F:oxidoreductase activity, acting on NAD(P)H"/>
    <property type="evidence" value="ECO:0007669"/>
    <property type="project" value="InterPro"/>
</dbReference>
<dbReference type="InterPro" id="IPR011032">
    <property type="entry name" value="GroES-like_sf"/>
</dbReference>
<reference evidence="4 5" key="1">
    <citation type="submission" date="2015-01" db="EMBL/GenBank/DDBJ databases">
        <title>The Genome Sequence of Capronia semiimmersa CBS27337.</title>
        <authorList>
            <consortium name="The Broad Institute Genomics Platform"/>
            <person name="Cuomo C."/>
            <person name="de Hoog S."/>
            <person name="Gorbushina A."/>
            <person name="Stielow B."/>
            <person name="Teixiera M."/>
            <person name="Abouelleil A."/>
            <person name="Chapman S.B."/>
            <person name="Priest M."/>
            <person name="Young S.K."/>
            <person name="Wortman J."/>
            <person name="Nusbaum C."/>
            <person name="Birren B."/>
        </authorList>
    </citation>
    <scope>NUCLEOTIDE SEQUENCE [LARGE SCALE GENOMIC DNA]</scope>
    <source>
        <strain evidence="4 5">CBS 27337</strain>
    </source>
</reference>
<dbReference type="InterPro" id="IPR047122">
    <property type="entry name" value="Trans-enoyl_RdTase-like"/>
</dbReference>
<evidence type="ECO:0000313" key="4">
    <source>
        <dbReference type="EMBL" id="KIW67829.1"/>
    </source>
</evidence>
<evidence type="ECO:0000313" key="5">
    <source>
        <dbReference type="Proteomes" id="UP000054266"/>
    </source>
</evidence>
<feature type="domain" description="Enoyl reductase (ER)" evidence="3">
    <location>
        <begin position="29"/>
        <end position="357"/>
    </location>
</feature>
<keyword evidence="5" id="KW-1185">Reference proteome</keyword>
<dbReference type="Pfam" id="PF08240">
    <property type="entry name" value="ADH_N"/>
    <property type="match status" value="1"/>
</dbReference>
<gene>
    <name evidence="4" type="ORF">PV04_07055</name>
</gene>
<name>A0A0D2G788_9EURO</name>
<dbReference type="SUPFAM" id="SSF50129">
    <property type="entry name" value="GroES-like"/>
    <property type="match status" value="1"/>
</dbReference>
<accession>A0A0D2G788</accession>
<dbReference type="CDD" id="cd08249">
    <property type="entry name" value="enoyl_reductase_like"/>
    <property type="match status" value="1"/>
</dbReference>
<comment type="similarity">
    <text evidence="1">Belongs to the zinc-containing alcohol dehydrogenase family.</text>
</comment>